<evidence type="ECO:0000313" key="14">
    <source>
        <dbReference type="Proteomes" id="UP001500552"/>
    </source>
</evidence>
<dbReference type="EMBL" id="BAABHC010000024">
    <property type="protein sequence ID" value="GAA4439487.1"/>
    <property type="molecule type" value="Genomic_DNA"/>
</dbReference>
<feature type="domain" description="Tyrosine-protein kinase G-rich" evidence="12">
    <location>
        <begin position="437"/>
        <end position="516"/>
    </location>
</feature>
<dbReference type="Pfam" id="PF13614">
    <property type="entry name" value="AAA_31"/>
    <property type="match status" value="1"/>
</dbReference>
<evidence type="ECO:0000256" key="1">
    <source>
        <dbReference type="ARBA" id="ARBA00007316"/>
    </source>
</evidence>
<evidence type="ECO:0000256" key="2">
    <source>
        <dbReference type="ARBA" id="ARBA00011903"/>
    </source>
</evidence>
<comment type="catalytic activity">
    <reaction evidence="8">
        <text>L-tyrosyl-[protein] + ATP = O-phospho-L-tyrosyl-[protein] + ADP + H(+)</text>
        <dbReference type="Rhea" id="RHEA:10596"/>
        <dbReference type="Rhea" id="RHEA-COMP:10136"/>
        <dbReference type="Rhea" id="RHEA-COMP:20101"/>
        <dbReference type="ChEBI" id="CHEBI:15378"/>
        <dbReference type="ChEBI" id="CHEBI:30616"/>
        <dbReference type="ChEBI" id="CHEBI:46858"/>
        <dbReference type="ChEBI" id="CHEBI:61978"/>
        <dbReference type="ChEBI" id="CHEBI:456216"/>
        <dbReference type="EC" id="2.7.10.2"/>
    </reaction>
</comment>
<keyword evidence="5 13" id="KW-0418">Kinase</keyword>
<evidence type="ECO:0000256" key="6">
    <source>
        <dbReference type="ARBA" id="ARBA00022840"/>
    </source>
</evidence>
<keyword evidence="14" id="KW-1185">Reference proteome</keyword>
<gene>
    <name evidence="13" type="ORF">GCM10023188_35880</name>
</gene>
<evidence type="ECO:0000256" key="4">
    <source>
        <dbReference type="ARBA" id="ARBA00022741"/>
    </source>
</evidence>
<dbReference type="CDD" id="cd05387">
    <property type="entry name" value="BY-kinase"/>
    <property type="match status" value="1"/>
</dbReference>
<feature type="coiled-coil region" evidence="9">
    <location>
        <begin position="360"/>
        <end position="412"/>
    </location>
</feature>
<evidence type="ECO:0000256" key="7">
    <source>
        <dbReference type="ARBA" id="ARBA00023137"/>
    </source>
</evidence>
<keyword evidence="10" id="KW-0472">Membrane</keyword>
<evidence type="ECO:0000256" key="5">
    <source>
        <dbReference type="ARBA" id="ARBA00022777"/>
    </source>
</evidence>
<keyword evidence="6" id="KW-0067">ATP-binding</keyword>
<dbReference type="InterPro" id="IPR032807">
    <property type="entry name" value="GNVR"/>
</dbReference>
<dbReference type="InterPro" id="IPR005702">
    <property type="entry name" value="Wzc-like_C"/>
</dbReference>
<feature type="transmembrane region" description="Helical" evidence="10">
    <location>
        <begin position="29"/>
        <end position="52"/>
    </location>
</feature>
<dbReference type="SUPFAM" id="SSF52540">
    <property type="entry name" value="P-loop containing nucleoside triphosphate hydrolases"/>
    <property type="match status" value="1"/>
</dbReference>
<keyword evidence="3" id="KW-0808">Transferase</keyword>
<keyword evidence="7" id="KW-0829">Tyrosine-protein kinase</keyword>
<dbReference type="Proteomes" id="UP001500552">
    <property type="component" value="Unassembled WGS sequence"/>
</dbReference>
<protein>
    <recommendedName>
        <fullName evidence="2">non-specific protein-tyrosine kinase</fullName>
        <ecNumber evidence="2">2.7.10.2</ecNumber>
    </recommendedName>
</protein>
<dbReference type="InterPro" id="IPR027417">
    <property type="entry name" value="P-loop_NTPase"/>
</dbReference>
<evidence type="ECO:0000256" key="8">
    <source>
        <dbReference type="ARBA" id="ARBA00051245"/>
    </source>
</evidence>
<dbReference type="InterPro" id="IPR025669">
    <property type="entry name" value="AAA_dom"/>
</dbReference>
<evidence type="ECO:0000259" key="12">
    <source>
        <dbReference type="Pfam" id="PF13807"/>
    </source>
</evidence>
<evidence type="ECO:0000256" key="10">
    <source>
        <dbReference type="SAM" id="Phobius"/>
    </source>
</evidence>
<dbReference type="PANTHER" id="PTHR32309">
    <property type="entry name" value="TYROSINE-PROTEIN KINASE"/>
    <property type="match status" value="1"/>
</dbReference>
<organism evidence="13 14">
    <name type="scientific">Pontibacter saemangeumensis</name>
    <dbReference type="NCBI Taxonomy" id="1084525"/>
    <lineage>
        <taxon>Bacteria</taxon>
        <taxon>Pseudomonadati</taxon>
        <taxon>Bacteroidota</taxon>
        <taxon>Cytophagia</taxon>
        <taxon>Cytophagales</taxon>
        <taxon>Hymenobacteraceae</taxon>
        <taxon>Pontibacter</taxon>
    </lineage>
</organism>
<comment type="caution">
    <text evidence="13">The sequence shown here is derived from an EMBL/GenBank/DDBJ whole genome shotgun (WGS) entry which is preliminary data.</text>
</comment>
<evidence type="ECO:0000313" key="13">
    <source>
        <dbReference type="EMBL" id="GAA4439487.1"/>
    </source>
</evidence>
<dbReference type="InterPro" id="IPR050445">
    <property type="entry name" value="Bact_polysacc_biosynth/exp"/>
</dbReference>
<feature type="domain" description="AAA" evidence="11">
    <location>
        <begin position="579"/>
        <end position="720"/>
    </location>
</feature>
<evidence type="ECO:0000256" key="3">
    <source>
        <dbReference type="ARBA" id="ARBA00022679"/>
    </source>
</evidence>
<proteinExistence type="inferred from homology"/>
<evidence type="ECO:0000259" key="11">
    <source>
        <dbReference type="Pfam" id="PF13614"/>
    </source>
</evidence>
<keyword evidence="4" id="KW-0547">Nucleotide-binding</keyword>
<comment type="similarity">
    <text evidence="1">Belongs to the CpsD/CapB family.</text>
</comment>
<keyword evidence="9" id="KW-0175">Coiled coil</keyword>
<evidence type="ECO:0000256" key="9">
    <source>
        <dbReference type="SAM" id="Coils"/>
    </source>
</evidence>
<dbReference type="PANTHER" id="PTHR32309:SF13">
    <property type="entry name" value="FERRIC ENTEROBACTIN TRANSPORT PROTEIN FEPE"/>
    <property type="match status" value="1"/>
</dbReference>
<name>A0ABP8LZD7_9BACT</name>
<dbReference type="Gene3D" id="3.40.50.300">
    <property type="entry name" value="P-loop containing nucleotide triphosphate hydrolases"/>
    <property type="match status" value="1"/>
</dbReference>
<dbReference type="RefSeq" id="WP_345160941.1">
    <property type="nucleotide sequence ID" value="NZ_BAABHC010000024.1"/>
</dbReference>
<sequence>MSERELFPLKSEQPEAKNIKEILSRYLQYWYLFLLGGILGLSAAYLYCLYYTTPQYSISSTILLKDEKNDSDAGGLGEIGAINSSKNINNEIEVLSSISLMHRVVSELGLSTSYYVEGRVNDLEIYGKDVPIKLIISESDSTAFGKSVAIYIRSANLYELEDENGTLSKHKFGQQINTPYAKFTVVTATGMSSADVPLGKKIIVGFQDVKSVAQHYNNGLMIYPKREDASVLSISLVDALPEKGKHIINKLIEVYNKEAIEDKNLKAASTIDFLDDRLEYITTELSEVEKDVERYKRNNELTDVSMQATQYLSQANDYNSKLSDWAIQIDILESIEDYMRSSQNQYKMVPSTLTIQDPTLTGLIEKFNELQLERERILRNAFPNNPLVQNINEQLQDLRENIIENLRNIKKGLTITSNSLRASSGQYKTKISKVPSMERELLEINRQQAIKQNLYLYLLQKREESALSLAANISNSRIIDPALATDYPISPNKQTIYLMSLLLGLGIPFAGIFIKDLLNDKVQVQRDVEQLTVTPILGELIHSDYDGLIVTQGSRYPIVEMFRLIRTKLNFAAVDRANKTILITSSMSGEGKTFFSINIGASLALTGKKVVIIELDLRNPKLSEQLGLTAGLGISNYLISSEIAINEIIKPLKEYRGLYVISSGPVPPDPAELMLSPKLANMINELKENFDHIIIDSAPVGQVADAYSLNAFVDSTIYIVRYNYTLKWQIKIIDDIYKKRELSRPMIVMNAAKKGNSNNYGYGYGYGKSIDKKMISSIS</sequence>
<keyword evidence="10" id="KW-0812">Transmembrane</keyword>
<dbReference type="Pfam" id="PF13807">
    <property type="entry name" value="GNVR"/>
    <property type="match status" value="1"/>
</dbReference>
<reference evidence="14" key="1">
    <citation type="journal article" date="2019" name="Int. J. Syst. Evol. Microbiol.">
        <title>The Global Catalogue of Microorganisms (GCM) 10K type strain sequencing project: providing services to taxonomists for standard genome sequencing and annotation.</title>
        <authorList>
            <consortium name="The Broad Institute Genomics Platform"/>
            <consortium name="The Broad Institute Genome Sequencing Center for Infectious Disease"/>
            <person name="Wu L."/>
            <person name="Ma J."/>
        </authorList>
    </citation>
    <scope>NUCLEOTIDE SEQUENCE [LARGE SCALE GENOMIC DNA]</scope>
    <source>
        <strain evidence="14">JCM 17926</strain>
    </source>
</reference>
<dbReference type="GO" id="GO:0016301">
    <property type="term" value="F:kinase activity"/>
    <property type="evidence" value="ECO:0007669"/>
    <property type="project" value="UniProtKB-KW"/>
</dbReference>
<dbReference type="NCBIfam" id="TIGR01007">
    <property type="entry name" value="eps_fam"/>
    <property type="match status" value="1"/>
</dbReference>
<keyword evidence="10" id="KW-1133">Transmembrane helix</keyword>
<dbReference type="EC" id="2.7.10.2" evidence="2"/>
<accession>A0ABP8LZD7</accession>